<feature type="region of interest" description="Disordered" evidence="1">
    <location>
        <begin position="184"/>
        <end position="224"/>
    </location>
</feature>
<dbReference type="GO" id="GO:0071966">
    <property type="term" value="P:fungal-type cell wall polysaccharide metabolic process"/>
    <property type="evidence" value="ECO:0007669"/>
    <property type="project" value="TreeGrafter"/>
</dbReference>
<reference evidence="4" key="1">
    <citation type="submission" date="2021-01" db="EMBL/GenBank/DDBJ databases">
        <title>Whole genome shotgun sequence of Virgisporangium aliadipatigenens NBRC 105644.</title>
        <authorList>
            <person name="Komaki H."/>
            <person name="Tamura T."/>
        </authorList>
    </citation>
    <scope>NUCLEOTIDE SEQUENCE</scope>
    <source>
        <strain evidence="4">NBRC 105644</strain>
    </source>
</reference>
<dbReference type="PANTHER" id="PTHR34154:SF3">
    <property type="entry name" value="ALKALI-SENSITIVE LINKAGE PROTEIN 1"/>
    <property type="match status" value="1"/>
</dbReference>
<dbReference type="AlphaFoldDB" id="A0A8J4DPS3"/>
<evidence type="ECO:0000256" key="2">
    <source>
        <dbReference type="SAM" id="SignalP"/>
    </source>
</evidence>
<dbReference type="InterPro" id="IPR000772">
    <property type="entry name" value="Ricin_B_lectin"/>
</dbReference>
<feature type="chain" id="PRO_5038438163" description="Ricin B lectin domain-containing protein" evidence="2">
    <location>
        <begin position="29"/>
        <end position="461"/>
    </location>
</feature>
<dbReference type="Gene3D" id="2.80.10.50">
    <property type="match status" value="2"/>
</dbReference>
<feature type="domain" description="Ricin B lectin" evidence="3">
    <location>
        <begin position="49"/>
        <end position="180"/>
    </location>
</feature>
<dbReference type="Proteomes" id="UP000619260">
    <property type="component" value="Unassembled WGS sequence"/>
</dbReference>
<organism evidence="4 5">
    <name type="scientific">Virgisporangium aliadipatigenens</name>
    <dbReference type="NCBI Taxonomy" id="741659"/>
    <lineage>
        <taxon>Bacteria</taxon>
        <taxon>Bacillati</taxon>
        <taxon>Actinomycetota</taxon>
        <taxon>Actinomycetes</taxon>
        <taxon>Micromonosporales</taxon>
        <taxon>Micromonosporaceae</taxon>
        <taxon>Virgisporangium</taxon>
    </lineage>
</organism>
<feature type="signal peptide" evidence="2">
    <location>
        <begin position="1"/>
        <end position="28"/>
    </location>
</feature>
<accession>A0A8J4DPS3</accession>
<gene>
    <name evidence="4" type="ORF">Val02_21070</name>
</gene>
<dbReference type="PROSITE" id="PS50231">
    <property type="entry name" value="RICIN_B_LECTIN"/>
    <property type="match status" value="1"/>
</dbReference>
<dbReference type="SUPFAM" id="SSF51445">
    <property type="entry name" value="(Trans)glycosidases"/>
    <property type="match status" value="1"/>
</dbReference>
<dbReference type="PANTHER" id="PTHR34154">
    <property type="entry name" value="ALKALI-SENSITIVE LINKAGE PROTEIN 1"/>
    <property type="match status" value="1"/>
</dbReference>
<dbReference type="SMART" id="SM00458">
    <property type="entry name" value="RICIN"/>
    <property type="match status" value="1"/>
</dbReference>
<protein>
    <recommendedName>
        <fullName evidence="3">Ricin B lectin domain-containing protein</fullName>
    </recommendedName>
</protein>
<dbReference type="InterPro" id="IPR017853">
    <property type="entry name" value="GH"/>
</dbReference>
<sequence length="461" mass="49089">MRIPLRPAWRPVVAAVACTLGLVTAVVAVMDSGEDPARAEVVFQGPGPRTMLVQASSGKCADAGAGTDGTRLTLRTCKVDAVSQWWDEPGDGTLRSARTGLCMDVAGAKTANGTRVQTARCTENPAQRWSFQSGFRTTSRLAAGKCLDIAAQYGENPPEGTELAIHWCDGKATTARANLKQAWGRRTNGAPGNPPVQAQAQTNGETQPAQQPAQQPAAATGKKGVGLNDFTGVAQALGDSRSAWYHNWSPDKGAAGASGVEFVPMIWDERAVNPATLNRAKAGGRSLLGFNEPERGDQAAMSVGQALDLWPQLQGTGMRLGSPAVATGADQPGSWLDQFMSGARARGLKVDFIAVHWYGSDFSAAATGHLKNYLDAVYNRYRLPIWLTEYALIAWPNGVPTYPSQQQQVDFIRASTTMLNGLPYLERYAWFILRSGADGDTGLYRDGAVATTNGTTFRAIG</sequence>
<keyword evidence="2" id="KW-0732">Signal</keyword>
<dbReference type="InterPro" id="IPR024655">
    <property type="entry name" value="Asl1_glyco_hydro_catalytic"/>
</dbReference>
<dbReference type="Gene3D" id="3.20.20.80">
    <property type="entry name" value="Glycosidases"/>
    <property type="match status" value="1"/>
</dbReference>
<dbReference type="SUPFAM" id="SSF50370">
    <property type="entry name" value="Ricin B-like lectins"/>
    <property type="match status" value="1"/>
</dbReference>
<evidence type="ECO:0000313" key="5">
    <source>
        <dbReference type="Proteomes" id="UP000619260"/>
    </source>
</evidence>
<feature type="compositionally biased region" description="Polar residues" evidence="1">
    <location>
        <begin position="196"/>
        <end position="206"/>
    </location>
</feature>
<feature type="compositionally biased region" description="Low complexity" evidence="1">
    <location>
        <begin position="207"/>
        <end position="219"/>
    </location>
</feature>
<dbReference type="InterPro" id="IPR035992">
    <property type="entry name" value="Ricin_B-like_lectins"/>
</dbReference>
<dbReference type="Pfam" id="PF11790">
    <property type="entry name" value="Glyco_hydro_cc"/>
    <property type="match status" value="1"/>
</dbReference>
<evidence type="ECO:0000256" key="1">
    <source>
        <dbReference type="SAM" id="MobiDB-lite"/>
    </source>
</evidence>
<proteinExistence type="predicted"/>
<dbReference type="Pfam" id="PF00652">
    <property type="entry name" value="Ricin_B_lectin"/>
    <property type="match status" value="1"/>
</dbReference>
<dbReference type="CDD" id="cd00161">
    <property type="entry name" value="beta-trefoil_Ricin-like"/>
    <property type="match status" value="1"/>
</dbReference>
<dbReference type="EMBL" id="BOPF01000006">
    <property type="protein sequence ID" value="GIJ45221.1"/>
    <property type="molecule type" value="Genomic_DNA"/>
</dbReference>
<name>A0A8J4DPS3_9ACTN</name>
<keyword evidence="5" id="KW-1185">Reference proteome</keyword>
<dbReference type="RefSeq" id="WP_203898762.1">
    <property type="nucleotide sequence ID" value="NZ_BOPF01000006.1"/>
</dbReference>
<evidence type="ECO:0000259" key="3">
    <source>
        <dbReference type="SMART" id="SM00458"/>
    </source>
</evidence>
<evidence type="ECO:0000313" key="4">
    <source>
        <dbReference type="EMBL" id="GIJ45221.1"/>
    </source>
</evidence>
<dbReference type="InterPro" id="IPR053183">
    <property type="entry name" value="ASL1"/>
</dbReference>
<comment type="caution">
    <text evidence="4">The sequence shown here is derived from an EMBL/GenBank/DDBJ whole genome shotgun (WGS) entry which is preliminary data.</text>
</comment>